<dbReference type="RefSeq" id="YP_009203468.1">
    <property type="nucleotide sequence ID" value="NC_028854.1"/>
</dbReference>
<name>A0A0C5AC87_9CAUD</name>
<dbReference type="OrthoDB" id="24399at10239"/>
<evidence type="ECO:0000313" key="1">
    <source>
        <dbReference type="EMBL" id="AJK28011.1"/>
    </source>
</evidence>
<sequence length="63" mass="7271">MDTVNELQRFIRDGISETLKQEKAFNEEISEVSERIRLGREEMKEASKNRSLIQKAGGFITRG</sequence>
<accession>A0A0C5AC87</accession>
<gene>
    <name evidence="1" type="ORF">SITARA_23</name>
</gene>
<keyword evidence="2" id="KW-1185">Reference proteome</keyword>
<evidence type="ECO:0000313" key="2">
    <source>
        <dbReference type="Proteomes" id="UP000032132"/>
    </source>
</evidence>
<protein>
    <submittedName>
        <fullName evidence="1">Uncharacterized protein</fullName>
    </submittedName>
</protein>
<dbReference type="GeneID" id="26630466"/>
<proteinExistence type="predicted"/>
<organism evidence="1 2">
    <name type="scientific">Paenibacillus phage Sitara</name>
    <dbReference type="NCBI Taxonomy" id="1589755"/>
    <lineage>
        <taxon>Viruses</taxon>
        <taxon>Duplodnaviria</taxon>
        <taxon>Heunggongvirae</taxon>
        <taxon>Uroviricota</taxon>
        <taxon>Caudoviricetes</taxon>
        <taxon>Fernvirus</taxon>
        <taxon>Fernvirus sitara</taxon>
    </lineage>
</organism>
<reference evidence="1 2" key="1">
    <citation type="journal article" date="2015" name="Genome Announc.">
        <title>Genome Sequences of Six Paenibacillus larvae Siphoviridae Phages.</title>
        <authorList>
            <person name="Carson S."/>
            <person name="Bruff E."/>
            <person name="DeFoor W."/>
            <person name="Dums J."/>
            <person name="Groth A."/>
            <person name="Hatfield T."/>
            <person name="Iyer A."/>
            <person name="Joshi K."/>
            <person name="McAdams S."/>
            <person name="Miles D."/>
            <person name="Miller D."/>
            <person name="Oufkir A."/>
            <person name="Raynor B."/>
            <person name="Riley S."/>
            <person name="Roland S."/>
            <person name="Rozier H."/>
            <person name="Talley S."/>
            <person name="Miller E.S."/>
        </authorList>
    </citation>
    <scope>NUCLEOTIDE SEQUENCE [LARGE SCALE GENOMIC DNA]</scope>
</reference>
<dbReference type="Proteomes" id="UP000032132">
    <property type="component" value="Segment"/>
</dbReference>
<dbReference type="KEGG" id="vg:26630466"/>
<dbReference type="EMBL" id="KP296796">
    <property type="protein sequence ID" value="AJK28011.1"/>
    <property type="molecule type" value="Genomic_DNA"/>
</dbReference>